<dbReference type="InterPro" id="IPR001394">
    <property type="entry name" value="Peptidase_C19_UCH"/>
</dbReference>
<dbReference type="EnsemblMetazoa" id="XM_022799789">
    <property type="protein sequence ID" value="XP_022655524"/>
    <property type="gene ID" value="LOC111248038"/>
</dbReference>
<evidence type="ECO:0000256" key="2">
    <source>
        <dbReference type="ARBA" id="ARBA00009085"/>
    </source>
</evidence>
<dbReference type="PROSITE" id="PS50206">
    <property type="entry name" value="RHODANESE_3"/>
    <property type="match status" value="1"/>
</dbReference>
<dbReference type="SUPFAM" id="SSF140856">
    <property type="entry name" value="USP8 N-terminal domain-like"/>
    <property type="match status" value="1"/>
</dbReference>
<evidence type="ECO:0000256" key="3">
    <source>
        <dbReference type="ARBA" id="ARBA00012759"/>
    </source>
</evidence>
<feature type="domain" description="USP" evidence="6">
    <location>
        <begin position="756"/>
        <end position="1098"/>
    </location>
</feature>
<feature type="compositionally biased region" description="Polar residues" evidence="4">
    <location>
        <begin position="252"/>
        <end position="266"/>
    </location>
</feature>
<dbReference type="EnsemblMetazoa" id="XM_022799795">
    <property type="protein sequence ID" value="XP_022655530"/>
    <property type="gene ID" value="LOC111248038"/>
</dbReference>
<dbReference type="EnsemblMetazoa" id="XM_022799734">
    <property type="protein sequence ID" value="XP_022655469"/>
    <property type="gene ID" value="LOC111248038"/>
</dbReference>
<dbReference type="PANTHER" id="PTHR21646">
    <property type="entry name" value="UBIQUITIN CARBOXYL-TERMINAL HYDROLASE"/>
    <property type="match status" value="1"/>
</dbReference>
<evidence type="ECO:0000259" key="5">
    <source>
        <dbReference type="PROSITE" id="PS50206"/>
    </source>
</evidence>
<dbReference type="Pfam" id="PF00443">
    <property type="entry name" value="UCH"/>
    <property type="match status" value="1"/>
</dbReference>
<feature type="compositionally biased region" description="Low complexity" evidence="4">
    <location>
        <begin position="468"/>
        <end position="477"/>
    </location>
</feature>
<dbReference type="RefSeq" id="XP_022655524.1">
    <property type="nucleotide sequence ID" value="XM_022799789.1"/>
</dbReference>
<evidence type="ECO:0000313" key="7">
    <source>
        <dbReference type="EnsemblMetazoa" id="XP_022655488"/>
    </source>
</evidence>
<dbReference type="GO" id="GO:0016579">
    <property type="term" value="P:protein deubiquitination"/>
    <property type="evidence" value="ECO:0007669"/>
    <property type="project" value="InterPro"/>
</dbReference>
<dbReference type="Pfam" id="PF08969">
    <property type="entry name" value="USP8_dimer"/>
    <property type="match status" value="1"/>
</dbReference>
<dbReference type="EnsemblMetazoa" id="XM_022799771">
    <property type="protein sequence ID" value="XP_022655506"/>
    <property type="gene ID" value="LOC111248038"/>
</dbReference>
<dbReference type="RefSeq" id="XP_022655497.1">
    <property type="nucleotide sequence ID" value="XM_022799762.1"/>
</dbReference>
<dbReference type="SUPFAM" id="SSF52821">
    <property type="entry name" value="Rhodanese/Cell cycle control phosphatase"/>
    <property type="match status" value="1"/>
</dbReference>
<dbReference type="KEGG" id="vde:111248038"/>
<dbReference type="CDD" id="cd02674">
    <property type="entry name" value="Peptidase_C19R"/>
    <property type="match status" value="1"/>
</dbReference>
<protein>
    <recommendedName>
        <fullName evidence="3">ubiquitinyl hydrolase 1</fullName>
        <ecNumber evidence="3">3.4.19.12</ecNumber>
    </recommendedName>
</protein>
<reference evidence="7" key="1">
    <citation type="submission" date="2021-01" db="UniProtKB">
        <authorList>
            <consortium name="EnsemblMetazoa"/>
        </authorList>
    </citation>
    <scope>IDENTIFICATION</scope>
</reference>
<dbReference type="PROSITE" id="PS00973">
    <property type="entry name" value="USP_2"/>
    <property type="match status" value="1"/>
</dbReference>
<dbReference type="Proteomes" id="UP000594260">
    <property type="component" value="Unplaced"/>
</dbReference>
<dbReference type="EnsemblMetazoa" id="XM_022799744">
    <property type="protein sequence ID" value="XP_022655479"/>
    <property type="gene ID" value="LOC111248038"/>
</dbReference>
<organism evidence="7 8">
    <name type="scientific">Varroa destructor</name>
    <name type="common">Honeybee mite</name>
    <dbReference type="NCBI Taxonomy" id="109461"/>
    <lineage>
        <taxon>Eukaryota</taxon>
        <taxon>Metazoa</taxon>
        <taxon>Ecdysozoa</taxon>
        <taxon>Arthropoda</taxon>
        <taxon>Chelicerata</taxon>
        <taxon>Arachnida</taxon>
        <taxon>Acari</taxon>
        <taxon>Parasitiformes</taxon>
        <taxon>Mesostigmata</taxon>
        <taxon>Gamasina</taxon>
        <taxon>Dermanyssoidea</taxon>
        <taxon>Varroidae</taxon>
        <taxon>Varroa</taxon>
    </lineage>
</organism>
<dbReference type="InterPro" id="IPR001763">
    <property type="entry name" value="Rhodanese-like_dom"/>
</dbReference>
<evidence type="ECO:0000313" key="8">
    <source>
        <dbReference type="Proteomes" id="UP000594260"/>
    </source>
</evidence>
<dbReference type="Gene3D" id="3.90.70.10">
    <property type="entry name" value="Cysteine proteinases"/>
    <property type="match status" value="1"/>
</dbReference>
<dbReference type="RefSeq" id="XP_022655530.1">
    <property type="nucleotide sequence ID" value="XM_022799795.1"/>
</dbReference>
<dbReference type="EnsemblMetazoa" id="XM_022799762">
    <property type="protein sequence ID" value="XP_022655497"/>
    <property type="gene ID" value="LOC111248038"/>
</dbReference>
<feature type="region of interest" description="Disordered" evidence="4">
    <location>
        <begin position="468"/>
        <end position="586"/>
    </location>
</feature>
<dbReference type="Gene3D" id="3.40.250.10">
    <property type="entry name" value="Rhodanese-like domain"/>
    <property type="match status" value="1"/>
</dbReference>
<feature type="compositionally biased region" description="Polar residues" evidence="4">
    <location>
        <begin position="422"/>
        <end position="431"/>
    </location>
</feature>
<dbReference type="InterPro" id="IPR036873">
    <property type="entry name" value="Rhodanese-like_dom_sf"/>
</dbReference>
<dbReference type="OrthoDB" id="6511306at2759"/>
<feature type="compositionally biased region" description="Low complexity" evidence="4">
    <location>
        <begin position="485"/>
        <end position="496"/>
    </location>
</feature>
<dbReference type="PROSITE" id="PS50235">
    <property type="entry name" value="USP_3"/>
    <property type="match status" value="1"/>
</dbReference>
<feature type="region of interest" description="Disordered" evidence="4">
    <location>
        <begin position="421"/>
        <end position="440"/>
    </location>
</feature>
<name>A0A7M7JQ37_VARDE</name>
<feature type="compositionally biased region" description="Polar residues" evidence="4">
    <location>
        <begin position="539"/>
        <end position="553"/>
    </location>
</feature>
<dbReference type="GO" id="GO:0004843">
    <property type="term" value="F:cysteine-type deubiquitinase activity"/>
    <property type="evidence" value="ECO:0007669"/>
    <property type="project" value="UniProtKB-EC"/>
</dbReference>
<dbReference type="RefSeq" id="XP_022655548.1">
    <property type="nucleotide sequence ID" value="XM_022799813.1"/>
</dbReference>
<dbReference type="SUPFAM" id="SSF54001">
    <property type="entry name" value="Cysteine proteinases"/>
    <property type="match status" value="1"/>
</dbReference>
<dbReference type="Gene3D" id="1.20.58.80">
    <property type="entry name" value="Phosphotransferase system, lactose/cellobiose-type IIA subunit"/>
    <property type="match status" value="1"/>
</dbReference>
<comment type="similarity">
    <text evidence="2">Belongs to the peptidase C19 family.</text>
</comment>
<sequence>MISDFTGPLKSTIADLRSSTVRCDGAYVKDSGEGYGTVIDRTADGRNNCYHNIANTMASIKLPLSVAADFESLNDMCEKELDKIVPKQSAGVLRRALNPLFQEADKYFREGNEEKAYIVYMRYASLAMKEKEKDVEKIKKALGRLESLKTSLIDRYAQRNVEQSLDTLPSLPPLSALKTDMVNGSVYPLISPKSTAITGPPSAPSKLSQDSLPSVGFARTSVNGLMSGGISKSSTVPSGPPNTHFAVDPDQGVSSSKQPINGQQPDQKSVHFVTCGILHSLLKENKALVLDCRSAEAFKDSHISLSPNVINISKPYMGMTSFQISNQLTNEHRLLFERRKDFEKVVVVDWDGRGYMNPSAPAACIVEALWKWVLQNHSVTVYHLKDGYRLWVNFYPNDTTNSKPNENFNKGTDVPITGRLLTDSNLSSQSGGLKGRGEPVTAEQLRKLTWQPESFEQNVQVVNTPAVTPTVTPAGQTSAGANPRSTSTSSHNTASSGEGGATVRPVLSVPPFNDIGGAGDFRHDGPGASELSRVDRSSQDTVKQFTQSVNEKISAQVVVPKPRTKSEAGDSSTAPLPLPSSYSKPSIMRSRSLDNIYEENLRDDSFNRPLAYPAKAGATNCEQLHQLMNKRPSIDRSLKPSNSLDAATVHRSKDGTHPQQNAVGTLHAGSNNTTGVYYDGNNNNDHRIANGSFNLNNNNVFVSNSNEANQRQLITSTMVRPVAATRVTARPNIPPRTRRSQSPVQVYRYGLIDRTTGLRNLGNSCYMNSVLQALAHSTEFARYFVSRQHENHLNVNNKRGSGGKLPGLFSQLLSQLWSQNDTREALGQFRSLMGSLYPMYSTYDQQDSHEFLVNLLDRLHEDLNSAEKRNRPNSLSNPDAVVTFPMLAQELNKFFTAHSDMHMSCVTQNYEGILVSGLKCHTCDNDSYTFQVFNVLSVPIPNVSGLDIFHCFDEFFREEKVEDWHCPHCKAKRTASKHMRIARLPKHLIIHLVRFKNESWTAFSFSSYKKITNVVNFTIELDTRELAQYIYSKEVKLKSYTLYAIVNHYGTISSGHYYSDCRFLPNPQWYRYSDHQVTTLQSKVPDVGSAYMLFYSCVD</sequence>
<feature type="region of interest" description="Disordered" evidence="4">
    <location>
        <begin position="228"/>
        <end position="266"/>
    </location>
</feature>
<dbReference type="InParanoid" id="A0A7M7JQ37"/>
<comment type="catalytic activity">
    <reaction evidence="1">
        <text>Thiol-dependent hydrolysis of ester, thioester, amide, peptide and isopeptide bonds formed by the C-terminal Gly of ubiquitin (a 76-residue protein attached to proteins as an intracellular targeting signal).</text>
        <dbReference type="EC" id="3.4.19.12"/>
    </reaction>
</comment>
<dbReference type="CDD" id="cd00158">
    <property type="entry name" value="RHOD"/>
    <property type="match status" value="1"/>
</dbReference>
<feature type="domain" description="Rhodanese" evidence="5">
    <location>
        <begin position="283"/>
        <end position="400"/>
    </location>
</feature>
<accession>A0A7M7JQ37</accession>
<dbReference type="InterPro" id="IPR015063">
    <property type="entry name" value="USP8_dimer"/>
</dbReference>
<dbReference type="RefSeq" id="XP_022655479.1">
    <property type="nucleotide sequence ID" value="XM_022799744.1"/>
</dbReference>
<dbReference type="RefSeq" id="XP_022655539.1">
    <property type="nucleotide sequence ID" value="XM_022799804.1"/>
</dbReference>
<dbReference type="InterPro" id="IPR038765">
    <property type="entry name" value="Papain-like_cys_pep_sf"/>
</dbReference>
<dbReference type="EnsemblMetazoa" id="XM_022799822">
    <property type="protein sequence ID" value="XP_022655557"/>
    <property type="gene ID" value="LOC111248038"/>
</dbReference>
<evidence type="ECO:0000259" key="6">
    <source>
        <dbReference type="PROSITE" id="PS50235"/>
    </source>
</evidence>
<dbReference type="InterPro" id="IPR050185">
    <property type="entry name" value="Ub_carboxyl-term_hydrolase"/>
</dbReference>
<dbReference type="InterPro" id="IPR018200">
    <property type="entry name" value="USP_CS"/>
</dbReference>
<dbReference type="EC" id="3.4.19.12" evidence="3"/>
<dbReference type="RefSeq" id="XP_022655515.1">
    <property type="nucleotide sequence ID" value="XM_022799780.1"/>
</dbReference>
<dbReference type="EnsemblMetazoa" id="XM_022799780">
    <property type="protein sequence ID" value="XP_022655515"/>
    <property type="gene ID" value="LOC111248038"/>
</dbReference>
<evidence type="ECO:0000256" key="1">
    <source>
        <dbReference type="ARBA" id="ARBA00000707"/>
    </source>
</evidence>
<dbReference type="InterPro" id="IPR028889">
    <property type="entry name" value="USP"/>
</dbReference>
<feature type="region of interest" description="Disordered" evidence="4">
    <location>
        <begin position="650"/>
        <end position="669"/>
    </location>
</feature>
<dbReference type="RefSeq" id="XP_022655469.1">
    <property type="nucleotide sequence ID" value="XM_022799734.1"/>
</dbReference>
<evidence type="ECO:0000256" key="4">
    <source>
        <dbReference type="SAM" id="MobiDB-lite"/>
    </source>
</evidence>
<feature type="compositionally biased region" description="Polar residues" evidence="4">
    <location>
        <begin position="228"/>
        <end position="237"/>
    </location>
</feature>
<dbReference type="FunCoup" id="A0A7M7JQ37">
    <property type="interactions" value="1088"/>
</dbReference>
<dbReference type="RefSeq" id="XP_022655557.1">
    <property type="nucleotide sequence ID" value="XM_022799822.1"/>
</dbReference>
<dbReference type="PROSITE" id="PS00972">
    <property type="entry name" value="USP_1"/>
    <property type="match status" value="1"/>
</dbReference>
<dbReference type="GeneID" id="111248038"/>
<proteinExistence type="inferred from homology"/>
<dbReference type="EnsemblMetazoa" id="XM_022799753">
    <property type="protein sequence ID" value="XP_022655488"/>
    <property type="gene ID" value="LOC111248038"/>
</dbReference>
<dbReference type="RefSeq" id="XP_022655488.1">
    <property type="nucleotide sequence ID" value="XM_022799753.1"/>
</dbReference>
<dbReference type="Pfam" id="PF00581">
    <property type="entry name" value="Rhodanese"/>
    <property type="match status" value="1"/>
</dbReference>
<dbReference type="EnsemblMetazoa" id="XM_022799813">
    <property type="protein sequence ID" value="XP_022655548"/>
    <property type="gene ID" value="LOC111248038"/>
</dbReference>
<dbReference type="RefSeq" id="XP_022655506.1">
    <property type="nucleotide sequence ID" value="XM_022799771.1"/>
</dbReference>
<keyword evidence="8" id="KW-1185">Reference proteome</keyword>
<feature type="compositionally biased region" description="Polar residues" evidence="4">
    <location>
        <begin position="657"/>
        <end position="669"/>
    </location>
</feature>
<dbReference type="AlphaFoldDB" id="A0A7M7JQ37"/>
<dbReference type="EnsemblMetazoa" id="XM_022799804">
    <property type="protein sequence ID" value="XP_022655539"/>
    <property type="gene ID" value="LOC111248038"/>
</dbReference>